<evidence type="ECO:0000313" key="2">
    <source>
        <dbReference type="EMBL" id="AKK02571.1"/>
    </source>
</evidence>
<evidence type="ECO:0000313" key="3">
    <source>
        <dbReference type="Proteomes" id="UP000035368"/>
    </source>
</evidence>
<dbReference type="RefSeq" id="WP_047239750.1">
    <property type="nucleotide sequence ID" value="NZ_CP011541.1"/>
</dbReference>
<dbReference type="AlphaFoldDB" id="A0A0G3GMW5"/>
<protein>
    <recommendedName>
        <fullName evidence="4">PPE family protein</fullName>
    </recommendedName>
</protein>
<dbReference type="OrthoDB" id="4428152at2"/>
<feature type="region of interest" description="Disordered" evidence="1">
    <location>
        <begin position="511"/>
        <end position="545"/>
    </location>
</feature>
<sequence length="579" mass="59031">MDRLEINQKVLRNQVSEIEDLSSQANEFHRLGGQGTISASYSEVSGLDQMGQFHGAVVDGGVGSAVATLQKYAQQVSWLRDGLLATERALVDQEGLVDRAVQIADAGGSVGGWESLFPERPDVVFEDFEFPTPVVSVPSSLAELSAAFSGTDSSAVSATADVWRGLSQNASRLAEGIRLTAWDMDEINKARAIEQAVDRALEIADAADRFSVNAQVMATSVESMGAVAQAGAFHVALAELAIAFIEDPVERAAAEQEFLSSFMGSTFPAAVESVVPSLRNLMDMDAGGRTGGALHLSMNDIAGGGGLPGVEMIQAGSRQLQSLIDDPRGLTASSFGHINQQATELAAVGSPSIDPRHISTTAAGGAGLLGNNIGFESPRIGAFGPTSGAQSAAVPFSGSTPGNVAASMVTAPGFAGAGGTQPGRVRPSSALRGSGTAPHVGTVSATAPNSGLPIYQRPQHGQLGVNPETFRRPIDPNIATNARSAGPTGVGARAVPPSSFGVANPMNSPVTTAGGGSSTGTGRGAVPFGGMPLAANSQDSKKSKVKTVTSPIEEEGNMKALLGDLPAVLPGAIGAWARG</sequence>
<dbReference type="PATRIC" id="fig|1050174.4.peg.702"/>
<dbReference type="KEGG" id="cei:CEPID_03455"/>
<evidence type="ECO:0008006" key="4">
    <source>
        <dbReference type="Google" id="ProtNLM"/>
    </source>
</evidence>
<proteinExistence type="predicted"/>
<feature type="compositionally biased region" description="Gly residues" evidence="1">
    <location>
        <begin position="513"/>
        <end position="523"/>
    </location>
</feature>
<feature type="region of interest" description="Disordered" evidence="1">
    <location>
        <begin position="417"/>
        <end position="449"/>
    </location>
</feature>
<organism evidence="2 3">
    <name type="scientific">Corynebacterium epidermidicanis</name>
    <dbReference type="NCBI Taxonomy" id="1050174"/>
    <lineage>
        <taxon>Bacteria</taxon>
        <taxon>Bacillati</taxon>
        <taxon>Actinomycetota</taxon>
        <taxon>Actinomycetes</taxon>
        <taxon>Mycobacteriales</taxon>
        <taxon>Corynebacteriaceae</taxon>
        <taxon>Corynebacterium</taxon>
    </lineage>
</organism>
<evidence type="ECO:0000256" key="1">
    <source>
        <dbReference type="SAM" id="MobiDB-lite"/>
    </source>
</evidence>
<accession>A0A0G3GMW5</accession>
<dbReference type="Proteomes" id="UP000035368">
    <property type="component" value="Chromosome"/>
</dbReference>
<keyword evidence="3" id="KW-1185">Reference proteome</keyword>
<dbReference type="EMBL" id="CP011541">
    <property type="protein sequence ID" value="AKK02571.1"/>
    <property type="molecule type" value="Genomic_DNA"/>
</dbReference>
<dbReference type="STRING" id="1050174.CEPID_03455"/>
<gene>
    <name evidence="2" type="ORF">CEPID_03455</name>
</gene>
<name>A0A0G3GMW5_9CORY</name>
<reference evidence="2 3" key="1">
    <citation type="submission" date="2015-05" db="EMBL/GenBank/DDBJ databases">
        <title>Complete genome sequence of Corynebacterium epidermidicanis DSM 45586, isolated from the skin of a dog suffering from pruritus.</title>
        <authorList>
            <person name="Ruckert C."/>
            <person name="Albersmeier A."/>
            <person name="Winkler A."/>
            <person name="Tauch A."/>
        </authorList>
    </citation>
    <scope>NUCLEOTIDE SEQUENCE [LARGE SCALE GENOMIC DNA]</scope>
    <source>
        <strain evidence="2 3">DSM 45586</strain>
    </source>
</reference>